<dbReference type="Pfam" id="PF13087">
    <property type="entry name" value="AAA_12"/>
    <property type="match status" value="1"/>
</dbReference>
<dbReference type="EMBL" id="BTGD01000006">
    <property type="protein sequence ID" value="GMM55733.1"/>
    <property type="molecule type" value="Genomic_DNA"/>
</dbReference>
<dbReference type="SUPFAM" id="SSF52540">
    <property type="entry name" value="P-loop containing nucleoside triphosphate hydrolases"/>
    <property type="match status" value="1"/>
</dbReference>
<comment type="similarity">
    <text evidence="3">Belongs to the DNA2/NAM7 helicase family.</text>
</comment>
<dbReference type="InterPro" id="IPR003593">
    <property type="entry name" value="AAA+_ATPase"/>
</dbReference>
<evidence type="ECO:0000256" key="3">
    <source>
        <dbReference type="ARBA" id="ARBA00007913"/>
    </source>
</evidence>
<dbReference type="Gene3D" id="3.40.50.300">
    <property type="entry name" value="P-loop containing nucleotide triphosphate hydrolases"/>
    <property type="match status" value="2"/>
</dbReference>
<dbReference type="InterPro" id="IPR050534">
    <property type="entry name" value="Coronavir_polyprotein_1ab"/>
</dbReference>
<dbReference type="Gene3D" id="2.40.30.270">
    <property type="match status" value="1"/>
</dbReference>
<dbReference type="InterPro" id="IPR041679">
    <property type="entry name" value="DNA2/NAM7-like_C"/>
</dbReference>
<name>A0AAV5RWU6_MAUHU</name>
<evidence type="ECO:0000256" key="2">
    <source>
        <dbReference type="ARBA" id="ARBA00004496"/>
    </source>
</evidence>
<evidence type="ECO:0000256" key="8">
    <source>
        <dbReference type="ARBA" id="ARBA00022806"/>
    </source>
</evidence>
<evidence type="ECO:0000256" key="9">
    <source>
        <dbReference type="ARBA" id="ARBA00022840"/>
    </source>
</evidence>
<comment type="caution">
    <text evidence="12">The sequence shown here is derived from an EMBL/GenBank/DDBJ whole genome shotgun (WGS) entry which is preliminary data.</text>
</comment>
<organism evidence="12 13">
    <name type="scientific">Maudiozyma humilis</name>
    <name type="common">Sour dough yeast</name>
    <name type="synonym">Kazachstania humilis</name>
    <dbReference type="NCBI Taxonomy" id="51915"/>
    <lineage>
        <taxon>Eukaryota</taxon>
        <taxon>Fungi</taxon>
        <taxon>Dikarya</taxon>
        <taxon>Ascomycota</taxon>
        <taxon>Saccharomycotina</taxon>
        <taxon>Saccharomycetes</taxon>
        <taxon>Saccharomycetales</taxon>
        <taxon>Saccharomycetaceae</taxon>
        <taxon>Maudiozyma</taxon>
    </lineage>
</organism>
<reference evidence="12 13" key="1">
    <citation type="journal article" date="2023" name="Elife">
        <title>Identification of key yeast species and microbe-microbe interactions impacting larval growth of Drosophila in the wild.</title>
        <authorList>
            <person name="Mure A."/>
            <person name="Sugiura Y."/>
            <person name="Maeda R."/>
            <person name="Honda K."/>
            <person name="Sakurai N."/>
            <person name="Takahashi Y."/>
            <person name="Watada M."/>
            <person name="Katoh T."/>
            <person name="Gotoh A."/>
            <person name="Gotoh Y."/>
            <person name="Taniguchi I."/>
            <person name="Nakamura K."/>
            <person name="Hayashi T."/>
            <person name="Katayama T."/>
            <person name="Uemura T."/>
            <person name="Hattori Y."/>
        </authorList>
    </citation>
    <scope>NUCLEOTIDE SEQUENCE [LARGE SCALE GENOMIC DNA]</scope>
    <source>
        <strain evidence="12 13">KH-74</strain>
    </source>
</reference>
<dbReference type="FunFam" id="3.40.50.300:FF:000326">
    <property type="entry name" value="P-loop containing nucleoside triphosphate hydrolase"/>
    <property type="match status" value="1"/>
</dbReference>
<dbReference type="AlphaFoldDB" id="A0AAV5RWU6"/>
<dbReference type="GO" id="GO:0003677">
    <property type="term" value="F:DNA binding"/>
    <property type="evidence" value="ECO:0007669"/>
    <property type="project" value="InterPro"/>
</dbReference>
<proteinExistence type="inferred from homology"/>
<evidence type="ECO:0000313" key="13">
    <source>
        <dbReference type="Proteomes" id="UP001377567"/>
    </source>
</evidence>
<dbReference type="GO" id="GO:0005737">
    <property type="term" value="C:cytoplasm"/>
    <property type="evidence" value="ECO:0007669"/>
    <property type="project" value="UniProtKB-SubCell"/>
</dbReference>
<evidence type="ECO:0000256" key="1">
    <source>
        <dbReference type="ARBA" id="ARBA00004123"/>
    </source>
</evidence>
<dbReference type="GO" id="GO:0003723">
    <property type="term" value="F:RNA binding"/>
    <property type="evidence" value="ECO:0007669"/>
    <property type="project" value="InterPro"/>
</dbReference>
<dbReference type="PANTHER" id="PTHR43788:SF8">
    <property type="entry name" value="DNA-BINDING PROTEIN SMUBP-2"/>
    <property type="match status" value="1"/>
</dbReference>
<keyword evidence="5" id="KW-0963">Cytoplasm</keyword>
<keyword evidence="9" id="KW-0067">ATP-binding</keyword>
<evidence type="ECO:0000256" key="5">
    <source>
        <dbReference type="ARBA" id="ARBA00022490"/>
    </source>
</evidence>
<dbReference type="GO" id="GO:0043139">
    <property type="term" value="F:5'-3' DNA helicase activity"/>
    <property type="evidence" value="ECO:0007669"/>
    <property type="project" value="TreeGrafter"/>
</dbReference>
<dbReference type="Pfam" id="PF13086">
    <property type="entry name" value="AAA_11"/>
    <property type="match status" value="1"/>
</dbReference>
<dbReference type="InterPro" id="IPR004483">
    <property type="entry name" value="SMUBP-2/Hcs1-like"/>
</dbReference>
<evidence type="ECO:0000256" key="10">
    <source>
        <dbReference type="ARBA" id="ARBA00023242"/>
    </source>
</evidence>
<dbReference type="PANTHER" id="PTHR43788">
    <property type="entry name" value="DNA2/NAM7 HELICASE FAMILY MEMBER"/>
    <property type="match status" value="1"/>
</dbReference>
<dbReference type="CDD" id="cd18808">
    <property type="entry name" value="SF1_C_Upf1"/>
    <property type="match status" value="1"/>
</dbReference>
<dbReference type="GO" id="GO:0016787">
    <property type="term" value="F:hydrolase activity"/>
    <property type="evidence" value="ECO:0007669"/>
    <property type="project" value="UniProtKB-KW"/>
</dbReference>
<evidence type="ECO:0000259" key="11">
    <source>
        <dbReference type="SMART" id="SM00382"/>
    </source>
</evidence>
<evidence type="ECO:0000256" key="4">
    <source>
        <dbReference type="ARBA" id="ARBA00012551"/>
    </source>
</evidence>
<evidence type="ECO:0000313" key="12">
    <source>
        <dbReference type="EMBL" id="GMM55733.1"/>
    </source>
</evidence>
<keyword evidence="10" id="KW-0539">Nucleus</keyword>
<keyword evidence="6" id="KW-0547">Nucleotide-binding</keyword>
<comment type="subcellular location">
    <subcellularLocation>
        <location evidence="2">Cytoplasm</location>
    </subcellularLocation>
    <subcellularLocation>
        <location evidence="1">Nucleus</location>
    </subcellularLocation>
</comment>
<dbReference type="InterPro" id="IPR048761">
    <property type="entry name" value="SMUBP-2_HCS1_1B"/>
</dbReference>
<dbReference type="GO" id="GO:0005524">
    <property type="term" value="F:ATP binding"/>
    <property type="evidence" value="ECO:0007669"/>
    <property type="project" value="UniProtKB-KW"/>
</dbReference>
<evidence type="ECO:0000256" key="7">
    <source>
        <dbReference type="ARBA" id="ARBA00022801"/>
    </source>
</evidence>
<dbReference type="EC" id="3.6.4.12" evidence="4"/>
<protein>
    <recommendedName>
        <fullName evidence="4">DNA helicase</fullName>
        <ecNumber evidence="4">3.6.4.12</ecNumber>
    </recommendedName>
</protein>
<dbReference type="InterPro" id="IPR027417">
    <property type="entry name" value="P-loop_NTPase"/>
</dbReference>
<dbReference type="GO" id="GO:0005634">
    <property type="term" value="C:nucleus"/>
    <property type="evidence" value="ECO:0007669"/>
    <property type="project" value="UniProtKB-SubCell"/>
</dbReference>
<gene>
    <name evidence="12" type="ORF">DAKH74_023490</name>
</gene>
<dbReference type="InterPro" id="IPR047187">
    <property type="entry name" value="SF1_C_Upf1"/>
</dbReference>
<feature type="domain" description="AAA+ ATPase" evidence="11">
    <location>
        <begin position="204"/>
        <end position="486"/>
    </location>
</feature>
<accession>A0AAV5RWU6</accession>
<keyword evidence="13" id="KW-1185">Reference proteome</keyword>
<keyword evidence="7" id="KW-0378">Hydrolase</keyword>
<keyword evidence="8 12" id="KW-0347">Helicase</keyword>
<dbReference type="Pfam" id="PF21138">
    <property type="entry name" value="SMUBP-2_HCS1_1B"/>
    <property type="match status" value="1"/>
</dbReference>
<dbReference type="GO" id="GO:0005694">
    <property type="term" value="C:chromosome"/>
    <property type="evidence" value="ECO:0007669"/>
    <property type="project" value="UniProtKB-ARBA"/>
</dbReference>
<sequence length="663" mass="73422">MGMDLPESFLRCIEHEREQDEVQTAQLLKSLPLQRLVQAGYAVSNLQLENIRSGIAGKLFLELGPDATTASIDRDGVRNGDIVSVQPPKSLGKQGAPACRGVVWKVTPKILTIAVDGADEEDAEALLAFPRLCVVKTSNTVVYKRLEATMRKLAEAREQGKSRLVQLLLGSENILPSTTFESGFTWFNPGLNASQRHAVQFALANEVSIVHGPPGTGKTHTLVEIVLQCVQRGERVLVCAPSNIAADTLLERLGKSHPSGLLRIGHPARLLDGTLRYSLDVLSRSGDAGVVLRDIHADIDAAVASTRKLRGSAKRDAWRNVKELRRELRAREHRALQQLITGSSVVVATLHGSSSRELCGWYRDQEGASLFDTLVIDEVSQALEPQCWVPLMAHQQSNIRRLVLAGDNKQLPPTVKTDDSAKVKRMLETTLFDRLVKQHGETFTVMLDTQYRMNEQIMQFASDEMYGGRLIADESVRTHTLVDLPGCDTTDETQAPLVWYDTQGDDFLEDPLDVGESENDLVASRSNANEALLVRHHVSLLHDANVPAESIGVIAPYSAQVNLLKRTLAAEFPGVEVATVDGFQGREKDVIVLSLVRSNEKFEVGFLAEERRLNVAMTRPRMQLCVVGSIETLQRSRNAYLKRWADWSEDNSDLRYPDIDELL</sequence>
<dbReference type="Proteomes" id="UP001377567">
    <property type="component" value="Unassembled WGS sequence"/>
</dbReference>
<evidence type="ECO:0000256" key="6">
    <source>
        <dbReference type="ARBA" id="ARBA00022741"/>
    </source>
</evidence>
<dbReference type="NCBIfam" id="TIGR00376">
    <property type="entry name" value="IGHMBP2 family helicase"/>
    <property type="match status" value="1"/>
</dbReference>
<dbReference type="SMART" id="SM00382">
    <property type="entry name" value="AAA"/>
    <property type="match status" value="1"/>
</dbReference>
<dbReference type="InterPro" id="IPR041677">
    <property type="entry name" value="DNA2/NAM7_AAA_11"/>
</dbReference>